<dbReference type="AlphaFoldDB" id="A0A146M0N5"/>
<protein>
    <submittedName>
        <fullName evidence="1">Uncharacterized protein</fullName>
    </submittedName>
</protein>
<gene>
    <name evidence="1" type="ORF">g.5106</name>
</gene>
<evidence type="ECO:0000313" key="1">
    <source>
        <dbReference type="EMBL" id="JAQ13374.1"/>
    </source>
</evidence>
<proteinExistence type="predicted"/>
<name>A0A146M0N5_LYGHE</name>
<organism evidence="1">
    <name type="scientific">Lygus hesperus</name>
    <name type="common">Western plant bug</name>
    <dbReference type="NCBI Taxonomy" id="30085"/>
    <lineage>
        <taxon>Eukaryota</taxon>
        <taxon>Metazoa</taxon>
        <taxon>Ecdysozoa</taxon>
        <taxon>Arthropoda</taxon>
        <taxon>Hexapoda</taxon>
        <taxon>Insecta</taxon>
        <taxon>Pterygota</taxon>
        <taxon>Neoptera</taxon>
        <taxon>Paraneoptera</taxon>
        <taxon>Hemiptera</taxon>
        <taxon>Heteroptera</taxon>
        <taxon>Panheteroptera</taxon>
        <taxon>Cimicomorpha</taxon>
        <taxon>Miridae</taxon>
        <taxon>Mirini</taxon>
        <taxon>Lygus</taxon>
    </lineage>
</organism>
<accession>A0A146M0N5</accession>
<reference evidence="1" key="1">
    <citation type="journal article" date="2016" name="Gigascience">
        <title>De novo construction of an expanded transcriptome assembly for the western tarnished plant bug, Lygus hesperus.</title>
        <authorList>
            <person name="Tassone E.E."/>
            <person name="Geib S.M."/>
            <person name="Hall B."/>
            <person name="Fabrick J.A."/>
            <person name="Brent C.S."/>
            <person name="Hull J.J."/>
        </authorList>
    </citation>
    <scope>NUCLEOTIDE SEQUENCE</scope>
</reference>
<dbReference type="EMBL" id="GDHC01005255">
    <property type="protein sequence ID" value="JAQ13374.1"/>
    <property type="molecule type" value="Transcribed_RNA"/>
</dbReference>
<sequence length="156" mass="16907">CRGVESVSAFSKFSFQFQVINKLSESSHQSCQHLPARRLWPQEVGHRPRLSPLDQQQEALSGRGKLLLPPLPELAKLVQTMAACGGSTLMIPPASKLDPSQFSSCPCSSSPPFSCFTSGENTPAPKHAASRHQVLIPTISSSFPQPNAFILLLKTI</sequence>
<feature type="non-terminal residue" evidence="1">
    <location>
        <position position="1"/>
    </location>
</feature>